<evidence type="ECO:0000313" key="3">
    <source>
        <dbReference type="Proteomes" id="UP000016932"/>
    </source>
</evidence>
<dbReference type="VEuPathDB" id="FungiDB:MYCFIDRAFT_202458"/>
<name>M2Z935_PSEFD</name>
<accession>M2Z935</accession>
<dbReference type="GeneID" id="19336041"/>
<organism evidence="2 3">
    <name type="scientific">Pseudocercospora fijiensis (strain CIRAD86)</name>
    <name type="common">Black leaf streak disease fungus</name>
    <name type="synonym">Mycosphaerella fijiensis</name>
    <dbReference type="NCBI Taxonomy" id="383855"/>
    <lineage>
        <taxon>Eukaryota</taxon>
        <taxon>Fungi</taxon>
        <taxon>Dikarya</taxon>
        <taxon>Ascomycota</taxon>
        <taxon>Pezizomycotina</taxon>
        <taxon>Dothideomycetes</taxon>
        <taxon>Dothideomycetidae</taxon>
        <taxon>Mycosphaerellales</taxon>
        <taxon>Mycosphaerellaceae</taxon>
        <taxon>Pseudocercospora</taxon>
    </lineage>
</organism>
<reference evidence="2 3" key="1">
    <citation type="journal article" date="2012" name="PLoS Pathog.">
        <title>Diverse lifestyles and strategies of plant pathogenesis encoded in the genomes of eighteen Dothideomycetes fungi.</title>
        <authorList>
            <person name="Ohm R.A."/>
            <person name="Feau N."/>
            <person name="Henrissat B."/>
            <person name="Schoch C.L."/>
            <person name="Horwitz B.A."/>
            <person name="Barry K.W."/>
            <person name="Condon B.J."/>
            <person name="Copeland A.C."/>
            <person name="Dhillon B."/>
            <person name="Glaser F."/>
            <person name="Hesse C.N."/>
            <person name="Kosti I."/>
            <person name="LaButti K."/>
            <person name="Lindquist E.A."/>
            <person name="Lucas S."/>
            <person name="Salamov A.A."/>
            <person name="Bradshaw R.E."/>
            <person name="Ciuffetti L."/>
            <person name="Hamelin R.C."/>
            <person name="Kema G.H.J."/>
            <person name="Lawrence C."/>
            <person name="Scott J.A."/>
            <person name="Spatafora J.W."/>
            <person name="Turgeon B.G."/>
            <person name="de Wit P.J.G.M."/>
            <person name="Zhong S."/>
            <person name="Goodwin S.B."/>
            <person name="Grigoriev I.V."/>
        </authorList>
    </citation>
    <scope>NUCLEOTIDE SEQUENCE [LARGE SCALE GENOMIC DNA]</scope>
    <source>
        <strain evidence="2 3">CIRAD86</strain>
    </source>
</reference>
<keyword evidence="3" id="KW-1185">Reference proteome</keyword>
<feature type="region of interest" description="Disordered" evidence="1">
    <location>
        <begin position="1"/>
        <end position="157"/>
    </location>
</feature>
<dbReference type="EMBL" id="KB446556">
    <property type="protein sequence ID" value="EME86285.1"/>
    <property type="molecule type" value="Genomic_DNA"/>
</dbReference>
<dbReference type="RefSeq" id="XP_007923615.1">
    <property type="nucleotide sequence ID" value="XM_007925424.1"/>
</dbReference>
<evidence type="ECO:0000256" key="1">
    <source>
        <dbReference type="SAM" id="MobiDB-lite"/>
    </source>
</evidence>
<feature type="compositionally biased region" description="Basic and acidic residues" evidence="1">
    <location>
        <begin position="1"/>
        <end position="16"/>
    </location>
</feature>
<evidence type="ECO:0000313" key="2">
    <source>
        <dbReference type="EMBL" id="EME86285.1"/>
    </source>
</evidence>
<dbReference type="AlphaFoldDB" id="M2Z935"/>
<dbReference type="HOGENOM" id="CLU_1678696_0_0_1"/>
<gene>
    <name evidence="2" type="ORF">MYCFIDRAFT_202458</name>
</gene>
<dbReference type="KEGG" id="pfj:MYCFIDRAFT_202458"/>
<dbReference type="Proteomes" id="UP000016932">
    <property type="component" value="Unassembled WGS sequence"/>
</dbReference>
<feature type="compositionally biased region" description="Basic residues" evidence="1">
    <location>
        <begin position="53"/>
        <end position="66"/>
    </location>
</feature>
<protein>
    <submittedName>
        <fullName evidence="2">Uncharacterized protein</fullName>
    </submittedName>
</protein>
<feature type="compositionally biased region" description="Basic and acidic residues" evidence="1">
    <location>
        <begin position="67"/>
        <end position="84"/>
    </location>
</feature>
<proteinExistence type="predicted"/>
<feature type="compositionally biased region" description="Pro residues" evidence="1">
    <location>
        <begin position="19"/>
        <end position="42"/>
    </location>
</feature>
<sequence length="157" mass="17594">MSKLGVHRETVEERAHLSPSPPPRASVPLPPKIPPPVPPKSPKPSVREIVRQKSQKAKTKMSRSNRPRKEPQIVRQESVRDKGISRPLPHIVSQVSSGIPPKNRPSSNTDVNLPLMSVDSRRRRSPDWTGTGSKTRSHRQPGGMRTFYDDTPSPRPF</sequence>